<evidence type="ECO:0000313" key="2">
    <source>
        <dbReference type="EMBL" id="CAG7719487.1"/>
    </source>
</evidence>
<evidence type="ECO:0000313" key="3">
    <source>
        <dbReference type="Proteomes" id="UP000708208"/>
    </source>
</evidence>
<name>A0A8J2JJG1_9HEXA</name>
<gene>
    <name evidence="2" type="ORF">AFUS01_LOCUS8811</name>
</gene>
<proteinExistence type="predicted"/>
<accession>A0A8J2JJG1</accession>
<sequence length="148" mass="16634">MLGESKDYCCIASPCLSATLNSVLTLNVSGRSLNFLPSTEFSKMADEDCLNFFTLGSDALPNKAEGQDLDGGRDRRRRKKVSASRDRRRRKKTASSRDRRRRKSGAMNRRRRKSAAGGRDRRRRKSASAGRERRRRRSASPAAMAANP</sequence>
<comment type="caution">
    <text evidence="2">The sequence shown here is derived from an EMBL/GenBank/DDBJ whole genome shotgun (WGS) entry which is preliminary data.</text>
</comment>
<dbReference type="AlphaFoldDB" id="A0A8J2JJG1"/>
<evidence type="ECO:0000256" key="1">
    <source>
        <dbReference type="SAM" id="MobiDB-lite"/>
    </source>
</evidence>
<protein>
    <submittedName>
        <fullName evidence="2">Uncharacterized protein</fullName>
    </submittedName>
</protein>
<reference evidence="2" key="1">
    <citation type="submission" date="2021-06" db="EMBL/GenBank/DDBJ databases">
        <authorList>
            <person name="Hodson N. C."/>
            <person name="Mongue J. A."/>
            <person name="Jaron S. K."/>
        </authorList>
    </citation>
    <scope>NUCLEOTIDE SEQUENCE</scope>
</reference>
<organism evidence="2 3">
    <name type="scientific">Allacma fusca</name>
    <dbReference type="NCBI Taxonomy" id="39272"/>
    <lineage>
        <taxon>Eukaryota</taxon>
        <taxon>Metazoa</taxon>
        <taxon>Ecdysozoa</taxon>
        <taxon>Arthropoda</taxon>
        <taxon>Hexapoda</taxon>
        <taxon>Collembola</taxon>
        <taxon>Symphypleona</taxon>
        <taxon>Sminthuridae</taxon>
        <taxon>Allacma</taxon>
    </lineage>
</organism>
<feature type="compositionally biased region" description="Basic residues" evidence="1">
    <location>
        <begin position="74"/>
        <end position="138"/>
    </location>
</feature>
<dbReference type="Proteomes" id="UP000708208">
    <property type="component" value="Unassembled WGS sequence"/>
</dbReference>
<feature type="compositionally biased region" description="Low complexity" evidence="1">
    <location>
        <begin position="139"/>
        <end position="148"/>
    </location>
</feature>
<keyword evidence="3" id="KW-1185">Reference proteome</keyword>
<feature type="region of interest" description="Disordered" evidence="1">
    <location>
        <begin position="57"/>
        <end position="148"/>
    </location>
</feature>
<dbReference type="EMBL" id="CAJVCH010061768">
    <property type="protein sequence ID" value="CAG7719487.1"/>
    <property type="molecule type" value="Genomic_DNA"/>
</dbReference>